<accession>A0A0N4X5U6</accession>
<gene>
    <name evidence="1" type="ORF">HPLM_LOCUS19728</name>
</gene>
<reference evidence="1 2" key="2">
    <citation type="submission" date="2018-11" db="EMBL/GenBank/DDBJ databases">
        <authorList>
            <consortium name="Pathogen Informatics"/>
        </authorList>
    </citation>
    <scope>NUCLEOTIDE SEQUENCE [LARGE SCALE GENOMIC DNA]</scope>
    <source>
        <strain evidence="1 2">MHpl1</strain>
    </source>
</reference>
<evidence type="ECO:0000313" key="1">
    <source>
        <dbReference type="EMBL" id="VDO78973.1"/>
    </source>
</evidence>
<protein>
    <submittedName>
        <fullName evidence="3">Secreted protein</fullName>
    </submittedName>
</protein>
<dbReference type="Proteomes" id="UP000268014">
    <property type="component" value="Unassembled WGS sequence"/>
</dbReference>
<dbReference type="AlphaFoldDB" id="A0A0N4X5U6"/>
<dbReference type="EMBL" id="UZAF01021546">
    <property type="protein sequence ID" value="VDO78973.1"/>
    <property type="molecule type" value="Genomic_DNA"/>
</dbReference>
<evidence type="ECO:0000313" key="2">
    <source>
        <dbReference type="Proteomes" id="UP000268014"/>
    </source>
</evidence>
<proteinExistence type="predicted"/>
<reference evidence="3" key="1">
    <citation type="submission" date="2017-02" db="UniProtKB">
        <authorList>
            <consortium name="WormBaseParasite"/>
        </authorList>
    </citation>
    <scope>IDENTIFICATION</scope>
</reference>
<sequence>MRLLFLSPSAAIPGDGECVVGMCSQLVNNVRPSERALTCGIFKVGLLVALPEPL</sequence>
<organism evidence="3">
    <name type="scientific">Haemonchus placei</name>
    <name type="common">Barber's pole worm</name>
    <dbReference type="NCBI Taxonomy" id="6290"/>
    <lineage>
        <taxon>Eukaryota</taxon>
        <taxon>Metazoa</taxon>
        <taxon>Ecdysozoa</taxon>
        <taxon>Nematoda</taxon>
        <taxon>Chromadorea</taxon>
        <taxon>Rhabditida</taxon>
        <taxon>Rhabditina</taxon>
        <taxon>Rhabditomorpha</taxon>
        <taxon>Strongyloidea</taxon>
        <taxon>Trichostrongylidae</taxon>
        <taxon>Haemonchus</taxon>
    </lineage>
</organism>
<name>A0A0N4X5U6_HAEPC</name>
<keyword evidence="2" id="KW-1185">Reference proteome</keyword>
<dbReference type="WBParaSite" id="HPLM_0001973801-mRNA-1">
    <property type="protein sequence ID" value="HPLM_0001973801-mRNA-1"/>
    <property type="gene ID" value="HPLM_0001973801"/>
</dbReference>
<evidence type="ECO:0000313" key="3">
    <source>
        <dbReference type="WBParaSite" id="HPLM_0001973801-mRNA-1"/>
    </source>
</evidence>